<proteinExistence type="inferred from homology"/>
<dbReference type="PATRIC" id="fig|568816.4.peg.1691"/>
<dbReference type="CDD" id="cd05374">
    <property type="entry name" value="17beta-HSD-like_SDR_c"/>
    <property type="match status" value="1"/>
</dbReference>
<evidence type="ECO:0000256" key="3">
    <source>
        <dbReference type="RuleBase" id="RU000363"/>
    </source>
</evidence>
<dbReference type="InterPro" id="IPR036291">
    <property type="entry name" value="NAD(P)-bd_dom_sf"/>
</dbReference>
<name>G4Q3F9_ACIIR</name>
<dbReference type="PRINTS" id="PR00081">
    <property type="entry name" value="GDHRDH"/>
</dbReference>
<accession>G4Q3F9</accession>
<dbReference type="RefSeq" id="WP_009015975.1">
    <property type="nucleotide sequence ID" value="NC_016077.1"/>
</dbReference>
<dbReference type="PANTHER" id="PTHR43976">
    <property type="entry name" value="SHORT CHAIN DEHYDROGENASE"/>
    <property type="match status" value="1"/>
</dbReference>
<evidence type="ECO:0000256" key="2">
    <source>
        <dbReference type="ARBA" id="ARBA00023002"/>
    </source>
</evidence>
<reference evidence="4 5" key="1">
    <citation type="journal article" date="2011" name="J. Bacteriol.">
        <title>Complete genome sequence of Acidaminococcus intestini RYC-MR95, a Gram-negative bacterium from the phylum Firmicutes.</title>
        <authorList>
            <person name="D'Auria G."/>
            <person name="Galan J.C."/>
            <person name="Rodriguez-Alcayna M."/>
            <person name="Moya A."/>
            <person name="Baquero F."/>
            <person name="Latorre A."/>
        </authorList>
    </citation>
    <scope>NUCLEOTIDE SEQUENCE [LARGE SCALE GENOMIC DNA]</scope>
    <source>
        <strain evidence="4 5">RyC-MR95</strain>
    </source>
</reference>
<dbReference type="eggNOG" id="COG1028">
    <property type="taxonomic scope" value="Bacteria"/>
</dbReference>
<dbReference type="Gene3D" id="3.40.50.720">
    <property type="entry name" value="NAD(P)-binding Rossmann-like Domain"/>
    <property type="match status" value="1"/>
</dbReference>
<dbReference type="PANTHER" id="PTHR43976:SF16">
    <property type="entry name" value="SHORT-CHAIN DEHYDROGENASE_REDUCTASE FAMILY PROTEIN"/>
    <property type="match status" value="1"/>
</dbReference>
<gene>
    <name evidence="4" type="ordered locus">Acin_1743</name>
</gene>
<dbReference type="InterPro" id="IPR051911">
    <property type="entry name" value="SDR_oxidoreductase"/>
</dbReference>
<dbReference type="PROSITE" id="PS00061">
    <property type="entry name" value="ADH_SHORT"/>
    <property type="match status" value="1"/>
</dbReference>
<dbReference type="InParanoid" id="G4Q3F9"/>
<dbReference type="GeneID" id="92879034"/>
<evidence type="ECO:0000313" key="4">
    <source>
        <dbReference type="EMBL" id="AEQ22955.1"/>
    </source>
</evidence>
<evidence type="ECO:0000256" key="1">
    <source>
        <dbReference type="ARBA" id="ARBA00006484"/>
    </source>
</evidence>
<dbReference type="SUPFAM" id="SSF51735">
    <property type="entry name" value="NAD(P)-binding Rossmann-fold domains"/>
    <property type="match status" value="1"/>
</dbReference>
<comment type="similarity">
    <text evidence="1 3">Belongs to the short-chain dehydrogenases/reductases (SDR) family.</text>
</comment>
<protein>
    <submittedName>
        <fullName evidence="4">Oxidoreductase</fullName>
    </submittedName>
</protein>
<dbReference type="AlphaFoldDB" id="G4Q3F9"/>
<dbReference type="InterPro" id="IPR002347">
    <property type="entry name" value="SDR_fam"/>
</dbReference>
<organism evidence="4 5">
    <name type="scientific">Acidaminococcus intestini (strain RyC-MR95)</name>
    <dbReference type="NCBI Taxonomy" id="568816"/>
    <lineage>
        <taxon>Bacteria</taxon>
        <taxon>Bacillati</taxon>
        <taxon>Bacillota</taxon>
        <taxon>Negativicutes</taxon>
        <taxon>Acidaminococcales</taxon>
        <taxon>Acidaminococcaceae</taxon>
        <taxon>Acidaminococcus</taxon>
    </lineage>
</organism>
<dbReference type="Proteomes" id="UP000007093">
    <property type="component" value="Chromosome"/>
</dbReference>
<sequence length="276" mass="30234">MERVWFITGASRGFGRAFTEEAVKRGDKVIATVRRVPHDDIFKHPSVLTVVMDVTKTDEVEKAIKDGMDRFGRIDVLINNAGFGFSGAFEETTDEDLRNLFETDYFGVVNVTRRVIPLMRKAGKGVILNVSSQGGLMGFSGSSAYCAAKFAVVGLSDVLRAELGEFGIAVSAVCPGSFRTDFRSKHSFRNPSARLDAYKDSSAHKAAKFLAENTYTQTGNPQKAAQFLLDMVEKGNLPPRILIGAACCRAMKARYEAELKDIASYEAAASKTDFEE</sequence>
<dbReference type="HOGENOM" id="CLU_010194_2_9_9"/>
<dbReference type="GO" id="GO:0016491">
    <property type="term" value="F:oxidoreductase activity"/>
    <property type="evidence" value="ECO:0007669"/>
    <property type="project" value="UniProtKB-KW"/>
</dbReference>
<dbReference type="InterPro" id="IPR020904">
    <property type="entry name" value="Sc_DH/Rdtase_CS"/>
</dbReference>
<dbReference type="PRINTS" id="PR00080">
    <property type="entry name" value="SDRFAMILY"/>
</dbReference>
<keyword evidence="5" id="KW-1185">Reference proteome</keyword>
<dbReference type="STRING" id="568816.Acin_1743"/>
<dbReference type="KEGG" id="ain:Acin_1743"/>
<keyword evidence="2" id="KW-0560">Oxidoreductase</keyword>
<dbReference type="FunCoup" id="G4Q3F9">
    <property type="interactions" value="134"/>
</dbReference>
<dbReference type="Pfam" id="PF00106">
    <property type="entry name" value="adh_short"/>
    <property type="match status" value="1"/>
</dbReference>
<evidence type="ECO:0000313" key="5">
    <source>
        <dbReference type="Proteomes" id="UP000007093"/>
    </source>
</evidence>
<dbReference type="EMBL" id="CP003058">
    <property type="protein sequence ID" value="AEQ22955.1"/>
    <property type="molecule type" value="Genomic_DNA"/>
</dbReference>